<sequence length="86" mass="10089">MPAARTWTFAKEGLTLYLRSSKQEMQEATQFNFLRQRLHHKQLLYPTGISQPGNLNALRALYVLYIYMLARTSSLFHPTILLCRRC</sequence>
<accession>A0ABQ7GNG2</accession>
<evidence type="ECO:0000313" key="1">
    <source>
        <dbReference type="EMBL" id="KAF5836118.1"/>
    </source>
</evidence>
<keyword evidence="2" id="KW-1185">Reference proteome</keyword>
<proteinExistence type="predicted"/>
<name>A0ABQ7GNG2_DUNSA</name>
<gene>
    <name evidence="1" type="ORF">DUNSADRAFT_6371</name>
</gene>
<comment type="caution">
    <text evidence="1">The sequence shown here is derived from an EMBL/GenBank/DDBJ whole genome shotgun (WGS) entry which is preliminary data.</text>
</comment>
<evidence type="ECO:0000313" key="2">
    <source>
        <dbReference type="Proteomes" id="UP000815325"/>
    </source>
</evidence>
<reference evidence="1" key="1">
    <citation type="submission" date="2017-08" db="EMBL/GenBank/DDBJ databases">
        <authorList>
            <person name="Polle J.E."/>
            <person name="Barry K."/>
            <person name="Cushman J."/>
            <person name="Schmutz J."/>
            <person name="Tran D."/>
            <person name="Hathwaick L.T."/>
            <person name="Yim W.C."/>
            <person name="Jenkins J."/>
            <person name="Mckie-Krisberg Z.M."/>
            <person name="Prochnik S."/>
            <person name="Lindquist E."/>
            <person name="Dockter R.B."/>
            <person name="Adam C."/>
            <person name="Molina H."/>
            <person name="Bunkerborg J."/>
            <person name="Jin E."/>
            <person name="Buchheim M."/>
            <person name="Magnuson J."/>
        </authorList>
    </citation>
    <scope>NUCLEOTIDE SEQUENCE</scope>
    <source>
        <strain evidence="1">CCAP 19/18</strain>
    </source>
</reference>
<dbReference type="EMBL" id="MU069674">
    <property type="protein sequence ID" value="KAF5836118.1"/>
    <property type="molecule type" value="Genomic_DNA"/>
</dbReference>
<organism evidence="1 2">
    <name type="scientific">Dunaliella salina</name>
    <name type="common">Green alga</name>
    <name type="synonym">Protococcus salinus</name>
    <dbReference type="NCBI Taxonomy" id="3046"/>
    <lineage>
        <taxon>Eukaryota</taxon>
        <taxon>Viridiplantae</taxon>
        <taxon>Chlorophyta</taxon>
        <taxon>core chlorophytes</taxon>
        <taxon>Chlorophyceae</taxon>
        <taxon>CS clade</taxon>
        <taxon>Chlamydomonadales</taxon>
        <taxon>Dunaliellaceae</taxon>
        <taxon>Dunaliella</taxon>
    </lineage>
</organism>
<protein>
    <submittedName>
        <fullName evidence="1">Uncharacterized protein</fullName>
    </submittedName>
</protein>
<dbReference type="Proteomes" id="UP000815325">
    <property type="component" value="Unassembled WGS sequence"/>
</dbReference>